<comment type="caution">
    <text evidence="3">The sequence shown here is derived from an EMBL/GenBank/DDBJ whole genome shotgun (WGS) entry which is preliminary data.</text>
</comment>
<evidence type="ECO:0000313" key="3">
    <source>
        <dbReference type="EMBL" id="MDP8568296.1"/>
    </source>
</evidence>
<reference evidence="4" key="1">
    <citation type="journal article" date="2019" name="Int. J. Syst. Evol. Microbiol.">
        <title>The Global Catalogue of Microorganisms (GCM) 10K type strain sequencing project: providing services to taxonomists for standard genome sequencing and annotation.</title>
        <authorList>
            <consortium name="The Broad Institute Genomics Platform"/>
            <consortium name="The Broad Institute Genome Sequencing Center for Infectious Disease"/>
            <person name="Wu L."/>
            <person name="Ma J."/>
        </authorList>
    </citation>
    <scope>NUCLEOTIDE SEQUENCE [LARGE SCALE GENOMIC DNA]</scope>
    <source>
        <strain evidence="4">VKM B-3159</strain>
    </source>
</reference>
<dbReference type="InterPro" id="IPR043605">
    <property type="entry name" value="DUF883_C"/>
</dbReference>
<dbReference type="Gene3D" id="1.20.120.20">
    <property type="entry name" value="Apolipoprotein"/>
    <property type="match status" value="1"/>
</dbReference>
<evidence type="ECO:0000259" key="2">
    <source>
        <dbReference type="Pfam" id="PF19029"/>
    </source>
</evidence>
<keyword evidence="1" id="KW-0812">Transmembrane</keyword>
<dbReference type="RefSeq" id="WP_306390017.1">
    <property type="nucleotide sequence ID" value="NZ_JAVCAP010000021.1"/>
</dbReference>
<gene>
    <name evidence="3" type="ORF">Q9291_10590</name>
</gene>
<dbReference type="SUPFAM" id="SSF58113">
    <property type="entry name" value="Apolipoprotein A-I"/>
    <property type="match status" value="1"/>
</dbReference>
<evidence type="ECO:0000256" key="1">
    <source>
        <dbReference type="SAM" id="Phobius"/>
    </source>
</evidence>
<keyword evidence="4" id="KW-1185">Reference proteome</keyword>
<accession>A0ABT9JUU5</accession>
<feature type="transmembrane region" description="Helical" evidence="1">
    <location>
        <begin position="115"/>
        <end position="133"/>
    </location>
</feature>
<feature type="domain" description="DUF883" evidence="2">
    <location>
        <begin position="108"/>
        <end position="135"/>
    </location>
</feature>
<dbReference type="EMBL" id="JAVCAP010000021">
    <property type="protein sequence ID" value="MDP8568296.1"/>
    <property type="molecule type" value="Genomic_DNA"/>
</dbReference>
<name>A0ABT9JUU5_9PROT</name>
<sequence>MFNFSKDNIEHTTDRLAQKSDQAIQELASQVKSTANELLDAVHDTTEETQDKAKTLIRSLKSNIDRLANDETSESIVADISSRASRVKDQVQEEVSETYQTIKNKTVDTVQQHPLGTVLVAAGAGLLIGYLLGSKRRE</sequence>
<dbReference type="Pfam" id="PF19029">
    <property type="entry name" value="DUF883_C"/>
    <property type="match status" value="1"/>
</dbReference>
<keyword evidence="1" id="KW-0472">Membrane</keyword>
<proteinExistence type="predicted"/>
<organism evidence="3 4">
    <name type="scientific">Methylophilus aquaticus</name>
    <dbReference type="NCBI Taxonomy" id="1971610"/>
    <lineage>
        <taxon>Bacteria</taxon>
        <taxon>Pseudomonadati</taxon>
        <taxon>Pseudomonadota</taxon>
        <taxon>Betaproteobacteria</taxon>
        <taxon>Nitrosomonadales</taxon>
        <taxon>Methylophilaceae</taxon>
        <taxon>Methylophilus</taxon>
    </lineage>
</organism>
<protein>
    <recommendedName>
        <fullName evidence="2">DUF883 domain-containing protein</fullName>
    </recommendedName>
</protein>
<dbReference type="Proteomes" id="UP001225906">
    <property type="component" value="Unassembled WGS sequence"/>
</dbReference>
<evidence type="ECO:0000313" key="4">
    <source>
        <dbReference type="Proteomes" id="UP001225906"/>
    </source>
</evidence>
<keyword evidence="1" id="KW-1133">Transmembrane helix</keyword>